<evidence type="ECO:0000256" key="2">
    <source>
        <dbReference type="ARBA" id="ARBA00022840"/>
    </source>
</evidence>
<evidence type="ECO:0000256" key="1">
    <source>
        <dbReference type="ARBA" id="ARBA00022741"/>
    </source>
</evidence>
<sequence length="909" mass="95618">MDLVGRTAEHTAVRDAVDGAASGPRALLLLGDPGEGRTTLLAAGTERATAAGYLVLAGQGCPAESEQPFAALHQLLRPVLTAVDDLTAHLRDAVLTAFGLAPGVPDPTSLRVAVLTLLGALSARRPVLLVVDDVHLADRDSCAVLGFALRRLSTERLVVLLAARGAVRPSRVDASVPAVVLGPLSEGDAARLLDALPGAPTGRARLDVLRQAAGSPLALVELARAVGGTAAPWVREVFADRLRDLPEDTRRLLVYAAADHDDLATTMAAAGIGDDLTRWAPAEDADLLSIADGRVRFRHPLVRAAAYHGAPAALRARVHRDLADALAATPDRRAWHLAAAAVGPDEDVAAALEGTAALARLHGGVFAAARALERAAECTPDPGERARRYAGAITAADDVGDPAWVRDLHRQVTRLTDDPDVLGVAACGAGRALSLSARQREAFTLLLTGLREQRPRAVGTALALTGALAAVSVQSGLPEHRAPLPDLLARLDRDATGPAAPQVWAVLREDLLAHADPAANAVRIVRSEHAAVHRGLTGAAEVTRLLCLGSVAWLADESDTAVTAFRQALAAPHPQRSTGAVVRCAPALASALIATGRWAEADDLLDEVSVVAAVHRLHHLAADVVALRAELVVLRGGPGARVAPGWPSIELDENRATHARLLRAAGLAALVDGDGETAYRHFRALFAADGTPLHHVLSAHSVADLAAAARLTGDAGHADDTAALIAAERARHGGQPTTRMRLLLRHAEALVGEVERADGPAPLADTERAYRLAVVDPAGEQWPLERACARLHYARWLRRRRRALEARPLLSAALDTFTRLGAVDLADRTRAELRASGAAPDPAPAADPLAELTSQQREIVRLAARGLRNREIAEQLFLSHRTVGSHLHAAYPKLGISGRHQLRDVLGDH</sequence>
<evidence type="ECO:0000313" key="4">
    <source>
        <dbReference type="EMBL" id="EWC62262.1"/>
    </source>
</evidence>
<comment type="caution">
    <text evidence="4">The sequence shown here is derived from an EMBL/GenBank/DDBJ whole genome shotgun (WGS) entry which is preliminary data.</text>
</comment>
<dbReference type="EMBL" id="AYXG01000083">
    <property type="protein sequence ID" value="EWC62262.1"/>
    <property type="molecule type" value="Genomic_DNA"/>
</dbReference>
<dbReference type="InterPro" id="IPR016032">
    <property type="entry name" value="Sig_transdc_resp-reg_C-effctor"/>
</dbReference>
<evidence type="ECO:0000313" key="5">
    <source>
        <dbReference type="Proteomes" id="UP000019277"/>
    </source>
</evidence>
<feature type="domain" description="HTH luxR-type" evidence="3">
    <location>
        <begin position="845"/>
        <end position="909"/>
    </location>
</feature>
<dbReference type="PATRIC" id="fig|909613.9.peg.2445"/>
<keyword evidence="5" id="KW-1185">Reference proteome</keyword>
<gene>
    <name evidence="4" type="ORF">UO65_2441</name>
</gene>
<dbReference type="PRINTS" id="PR00038">
    <property type="entry name" value="HTHLUXR"/>
</dbReference>
<dbReference type="eggNOG" id="COG2197">
    <property type="taxonomic scope" value="Bacteria"/>
</dbReference>
<dbReference type="Gene3D" id="1.10.10.10">
    <property type="entry name" value="Winged helix-like DNA-binding domain superfamily/Winged helix DNA-binding domain"/>
    <property type="match status" value="1"/>
</dbReference>
<dbReference type="RefSeq" id="WP_052021061.1">
    <property type="nucleotide sequence ID" value="NZ_AYXG01000083.1"/>
</dbReference>
<dbReference type="SUPFAM" id="SSF46894">
    <property type="entry name" value="C-terminal effector domain of the bipartite response regulators"/>
    <property type="match status" value="1"/>
</dbReference>
<dbReference type="GO" id="GO:0005524">
    <property type="term" value="F:ATP binding"/>
    <property type="evidence" value="ECO:0007669"/>
    <property type="project" value="UniProtKB-KW"/>
</dbReference>
<dbReference type="PROSITE" id="PS50043">
    <property type="entry name" value="HTH_LUXR_2"/>
    <property type="match status" value="1"/>
</dbReference>
<dbReference type="PROSITE" id="PS00622">
    <property type="entry name" value="HTH_LUXR_1"/>
    <property type="match status" value="1"/>
</dbReference>
<keyword evidence="1" id="KW-0547">Nucleotide-binding</keyword>
<dbReference type="CDD" id="cd06170">
    <property type="entry name" value="LuxR_C_like"/>
    <property type="match status" value="1"/>
</dbReference>
<protein>
    <submittedName>
        <fullName evidence="4">Putative transcriptional regulator</fullName>
    </submittedName>
</protein>
<dbReference type="PANTHER" id="PTHR16305">
    <property type="entry name" value="TESTICULAR SOLUBLE ADENYLYL CYCLASE"/>
    <property type="match status" value="1"/>
</dbReference>
<dbReference type="GO" id="GO:0003677">
    <property type="term" value="F:DNA binding"/>
    <property type="evidence" value="ECO:0007669"/>
    <property type="project" value="InterPro"/>
</dbReference>
<name>W7IZZ3_9PSEU</name>
<dbReference type="Pfam" id="PF00196">
    <property type="entry name" value="GerE"/>
    <property type="match status" value="1"/>
</dbReference>
<dbReference type="STRING" id="909613.UO65_2441"/>
<evidence type="ECO:0000259" key="3">
    <source>
        <dbReference type="PROSITE" id="PS50043"/>
    </source>
</evidence>
<organism evidence="4 5">
    <name type="scientific">Actinokineospora spheciospongiae</name>
    <dbReference type="NCBI Taxonomy" id="909613"/>
    <lineage>
        <taxon>Bacteria</taxon>
        <taxon>Bacillati</taxon>
        <taxon>Actinomycetota</taxon>
        <taxon>Actinomycetes</taxon>
        <taxon>Pseudonocardiales</taxon>
        <taxon>Pseudonocardiaceae</taxon>
        <taxon>Actinokineospora</taxon>
    </lineage>
</organism>
<dbReference type="InterPro" id="IPR041664">
    <property type="entry name" value="AAA_16"/>
</dbReference>
<dbReference type="InterPro" id="IPR000792">
    <property type="entry name" value="Tscrpt_reg_LuxR_C"/>
</dbReference>
<accession>W7IZZ3</accession>
<dbReference type="PANTHER" id="PTHR16305:SF35">
    <property type="entry name" value="TRANSCRIPTIONAL ACTIVATOR DOMAIN"/>
    <property type="match status" value="1"/>
</dbReference>
<dbReference type="InterPro" id="IPR027417">
    <property type="entry name" value="P-loop_NTPase"/>
</dbReference>
<dbReference type="SUPFAM" id="SSF52540">
    <property type="entry name" value="P-loop containing nucleoside triphosphate hydrolases"/>
    <property type="match status" value="1"/>
</dbReference>
<dbReference type="Proteomes" id="UP000019277">
    <property type="component" value="Unassembled WGS sequence"/>
</dbReference>
<dbReference type="GO" id="GO:0004016">
    <property type="term" value="F:adenylate cyclase activity"/>
    <property type="evidence" value="ECO:0007669"/>
    <property type="project" value="TreeGrafter"/>
</dbReference>
<proteinExistence type="predicted"/>
<dbReference type="AlphaFoldDB" id="W7IZZ3"/>
<dbReference type="GO" id="GO:0006355">
    <property type="term" value="P:regulation of DNA-templated transcription"/>
    <property type="evidence" value="ECO:0007669"/>
    <property type="project" value="InterPro"/>
</dbReference>
<dbReference type="GO" id="GO:0005737">
    <property type="term" value="C:cytoplasm"/>
    <property type="evidence" value="ECO:0007669"/>
    <property type="project" value="TreeGrafter"/>
</dbReference>
<keyword evidence="2" id="KW-0067">ATP-binding</keyword>
<dbReference type="InterPro" id="IPR036388">
    <property type="entry name" value="WH-like_DNA-bd_sf"/>
</dbReference>
<dbReference type="SMART" id="SM00421">
    <property type="entry name" value="HTH_LUXR"/>
    <property type="match status" value="1"/>
</dbReference>
<dbReference type="Pfam" id="PF13191">
    <property type="entry name" value="AAA_16"/>
    <property type="match status" value="1"/>
</dbReference>
<reference evidence="4 5" key="1">
    <citation type="journal article" date="2014" name="Genome Announc.">
        <title>Draft Genome Sequence of the Antitrypanosomally Active Sponge-Associated Bacterium Actinokineospora sp. Strain EG49.</title>
        <authorList>
            <person name="Harjes J."/>
            <person name="Ryu T."/>
            <person name="Abdelmohsen U.R."/>
            <person name="Moitinho-Silva L."/>
            <person name="Horn H."/>
            <person name="Ravasi T."/>
            <person name="Hentschel U."/>
        </authorList>
    </citation>
    <scope>NUCLEOTIDE SEQUENCE [LARGE SCALE GENOMIC DNA]</scope>
    <source>
        <strain evidence="4 5">EG49</strain>
    </source>
</reference>